<evidence type="ECO:0000256" key="1">
    <source>
        <dbReference type="ARBA" id="ARBA00004123"/>
    </source>
</evidence>
<keyword evidence="4" id="KW-0678">Repressor</keyword>
<protein>
    <recommendedName>
        <fullName evidence="3">histone deacetylase</fullName>
        <ecNumber evidence="3">3.5.1.98</ecNumber>
    </recommendedName>
</protein>
<dbReference type="InterPro" id="IPR037138">
    <property type="entry name" value="His_deacetylse_dom_sf"/>
</dbReference>
<dbReference type="InterPro" id="IPR023696">
    <property type="entry name" value="Ureohydrolase_dom_sf"/>
</dbReference>
<feature type="domain" description="Histone deacetylase" evidence="11">
    <location>
        <begin position="333"/>
        <end position="393"/>
    </location>
</feature>
<evidence type="ECO:0000313" key="14">
    <source>
        <dbReference type="Proteomes" id="UP000683000"/>
    </source>
</evidence>
<comment type="similarity">
    <text evidence="2">Belongs to the histone deacetylase family. HD type 2 subfamily.</text>
</comment>
<dbReference type="GO" id="GO:0040029">
    <property type="term" value="P:epigenetic regulation of gene expression"/>
    <property type="evidence" value="ECO:0007669"/>
    <property type="project" value="TreeGrafter"/>
</dbReference>
<dbReference type="Pfam" id="PF00850">
    <property type="entry name" value="Hist_deacetyl"/>
    <property type="match status" value="2"/>
</dbReference>
<evidence type="ECO:0000259" key="12">
    <source>
        <dbReference type="Pfam" id="PF09757"/>
    </source>
</evidence>
<evidence type="ECO:0000256" key="8">
    <source>
        <dbReference type="ARBA" id="ARBA00023163"/>
    </source>
</evidence>
<evidence type="ECO:0000256" key="3">
    <source>
        <dbReference type="ARBA" id="ARBA00012111"/>
    </source>
</evidence>
<feature type="domain" description="Histone deacetylase" evidence="11">
    <location>
        <begin position="72"/>
        <end position="313"/>
    </location>
</feature>
<evidence type="ECO:0000313" key="13">
    <source>
        <dbReference type="EMBL" id="KAG6372338.1"/>
    </source>
</evidence>
<proteinExistence type="inferred from homology"/>
<dbReference type="EC" id="3.5.1.98" evidence="3"/>
<dbReference type="PANTHER" id="PTHR10625:SF5">
    <property type="entry name" value="HISTONE DEACETYLASE"/>
    <property type="match status" value="1"/>
</dbReference>
<keyword evidence="8" id="KW-0804">Transcription</keyword>
<keyword evidence="7" id="KW-0805">Transcription regulation</keyword>
<keyword evidence="14" id="KW-1185">Reference proteome</keyword>
<keyword evidence="6" id="KW-0156">Chromatin regulator</keyword>
<sequence>MDTDTVNGPQLDGASMDVDDEETQNIPVPVQRPPSPPPRPRAQSEPFQVPKEFTVGYVYSMDMLIHASIHGHPEQPDRISRIFQTIRDANLISKMKPIPIRPVYRNEALLVHTEEHWDKVLAIQSMTTQDITDSESYYESLSLYVMSGTTRAARLSCGGVIEACLKVAQGHLKKSFAIVRPPGHHAEPDEHMGFCFFNNVAVAAKVVQLLTPIRRILILDCFHQRDVHHGNGTQRAFNDDPTVLYISIHRYERGQFYPCGPFGGLESCGEGPGLGYSVNVPWPTKGMTDADYIHAFQQIVMPVALEFAPELVISTFRRCLFTGTFIMTSFSAVSAGFDAADGDDLGECHVTPTGYAHMTHMLASLAGGKLVVALEGGYNLDSISSSALAVARVLLGDAPPELPPMMASEAGTETVWQVALEQSKYWKSINPKSCEPREGMCIPFLTPIVFTTFCTELDEITFSIPEILKGHRQHFLYSQYQMLQVPLMPAYEERYGSQVMCTQVFFSVSSFTGNLRVELDGSAMCNVNMEHSYLVHLHISHPWCHDQPRLQIDFSKDLIAWVKSENYALVDVNLFPRPFAASALPTALRPKAADNPARDLLAYVWDNYIQLSSATCIVLIGHGIGCQSLMDMIHIRRANMIKYVNLVIQVVGTGKIPLIPKDSESLRMWYSKVTLGLILEVLTNADVSKELFSDCTSPAPGLCPRIQDSKTTWAAASLTGTADTSADEVKPIKTMMTALPLIRNKVQQLGKTQT</sequence>
<accession>A0A8I3A5F4</accession>
<evidence type="ECO:0000256" key="6">
    <source>
        <dbReference type="ARBA" id="ARBA00022853"/>
    </source>
</evidence>
<dbReference type="PANTHER" id="PTHR10625">
    <property type="entry name" value="HISTONE DEACETYLASE HDAC1-RELATED"/>
    <property type="match status" value="1"/>
</dbReference>
<dbReference type="AlphaFoldDB" id="A0A8I3A5F4"/>
<gene>
    <name evidence="13" type="ORF">JVT61DRAFT_7778</name>
</gene>
<dbReference type="GO" id="GO:0141221">
    <property type="term" value="F:histone deacetylase activity, hydrolytic mechanism"/>
    <property type="evidence" value="ECO:0007669"/>
    <property type="project" value="UniProtKB-EC"/>
</dbReference>
<evidence type="ECO:0000259" key="11">
    <source>
        <dbReference type="Pfam" id="PF00850"/>
    </source>
</evidence>
<feature type="compositionally biased region" description="Pro residues" evidence="10">
    <location>
        <begin position="30"/>
        <end position="40"/>
    </location>
</feature>
<dbReference type="Pfam" id="PF09757">
    <property type="entry name" value="Arb2-like"/>
    <property type="match status" value="1"/>
</dbReference>
<dbReference type="GO" id="GO:0000118">
    <property type="term" value="C:histone deacetylase complex"/>
    <property type="evidence" value="ECO:0007669"/>
    <property type="project" value="TreeGrafter"/>
</dbReference>
<dbReference type="Proteomes" id="UP000683000">
    <property type="component" value="Unassembled WGS sequence"/>
</dbReference>
<evidence type="ECO:0000256" key="7">
    <source>
        <dbReference type="ARBA" id="ARBA00023015"/>
    </source>
</evidence>
<dbReference type="EMBL" id="JAGFBS010000028">
    <property type="protein sequence ID" value="KAG6372338.1"/>
    <property type="molecule type" value="Genomic_DNA"/>
</dbReference>
<evidence type="ECO:0000256" key="4">
    <source>
        <dbReference type="ARBA" id="ARBA00022491"/>
    </source>
</evidence>
<comment type="caution">
    <text evidence="13">The sequence shown here is derived from an EMBL/GenBank/DDBJ whole genome shotgun (WGS) entry which is preliminary data.</text>
</comment>
<organism evidence="13 14">
    <name type="scientific">Boletus reticuloceps</name>
    <dbReference type="NCBI Taxonomy" id="495285"/>
    <lineage>
        <taxon>Eukaryota</taxon>
        <taxon>Fungi</taxon>
        <taxon>Dikarya</taxon>
        <taxon>Basidiomycota</taxon>
        <taxon>Agaricomycotina</taxon>
        <taxon>Agaricomycetes</taxon>
        <taxon>Agaricomycetidae</taxon>
        <taxon>Boletales</taxon>
        <taxon>Boletineae</taxon>
        <taxon>Boletaceae</taxon>
        <taxon>Boletoideae</taxon>
        <taxon>Boletus</taxon>
    </lineage>
</organism>
<evidence type="ECO:0000256" key="9">
    <source>
        <dbReference type="ARBA" id="ARBA00023242"/>
    </source>
</evidence>
<keyword evidence="9" id="KW-0539">Nucleus</keyword>
<dbReference type="Gene3D" id="3.40.800.20">
    <property type="entry name" value="Histone deacetylase domain"/>
    <property type="match status" value="1"/>
</dbReference>
<reference evidence="13" key="1">
    <citation type="submission" date="2021-03" db="EMBL/GenBank/DDBJ databases">
        <title>Evolutionary innovations through gain and loss of genes in the ectomycorrhizal Boletales.</title>
        <authorList>
            <person name="Wu G."/>
            <person name="Miyauchi S."/>
            <person name="Morin E."/>
            <person name="Yang Z.-L."/>
            <person name="Xu J."/>
            <person name="Martin F.M."/>
        </authorList>
    </citation>
    <scope>NUCLEOTIDE SEQUENCE</scope>
    <source>
        <strain evidence="13">BR01</strain>
    </source>
</reference>
<feature type="domain" description="Arb2-like" evidence="12">
    <location>
        <begin position="466"/>
        <end position="672"/>
    </location>
</feature>
<dbReference type="InterPro" id="IPR023801">
    <property type="entry name" value="His_deacetylse_dom"/>
</dbReference>
<dbReference type="InterPro" id="IPR019154">
    <property type="entry name" value="Arb2-like_domain"/>
</dbReference>
<evidence type="ECO:0000256" key="10">
    <source>
        <dbReference type="SAM" id="MobiDB-lite"/>
    </source>
</evidence>
<dbReference type="OrthoDB" id="424012at2759"/>
<keyword evidence="5" id="KW-0378">Hydrolase</keyword>
<feature type="region of interest" description="Disordered" evidence="10">
    <location>
        <begin position="1"/>
        <end position="47"/>
    </location>
</feature>
<comment type="subcellular location">
    <subcellularLocation>
        <location evidence="1">Nucleus</location>
    </subcellularLocation>
</comment>
<name>A0A8I3A5F4_9AGAM</name>
<dbReference type="SUPFAM" id="SSF52768">
    <property type="entry name" value="Arginase/deacetylase"/>
    <property type="match status" value="1"/>
</dbReference>
<evidence type="ECO:0000256" key="5">
    <source>
        <dbReference type="ARBA" id="ARBA00022801"/>
    </source>
</evidence>
<evidence type="ECO:0000256" key="2">
    <source>
        <dbReference type="ARBA" id="ARBA00007738"/>
    </source>
</evidence>